<organism evidence="2 3">
    <name type="scientific">Tuber borchii</name>
    <name type="common">White truffle</name>
    <dbReference type="NCBI Taxonomy" id="42251"/>
    <lineage>
        <taxon>Eukaryota</taxon>
        <taxon>Fungi</taxon>
        <taxon>Dikarya</taxon>
        <taxon>Ascomycota</taxon>
        <taxon>Pezizomycotina</taxon>
        <taxon>Pezizomycetes</taxon>
        <taxon>Pezizales</taxon>
        <taxon>Tuberaceae</taxon>
        <taxon>Tuber</taxon>
    </lineage>
</organism>
<evidence type="ECO:0000313" key="3">
    <source>
        <dbReference type="Proteomes" id="UP000244722"/>
    </source>
</evidence>
<name>A0A2T6ZBH2_TUBBO</name>
<gene>
    <name evidence="2" type="ORF">B9Z19DRAFT_1166361</name>
</gene>
<sequence>MPTVKEHTPTIIGPQDQLIEGLNGSSSRDGPVLTEIGMTEDEGEGEASILPKPRFLIPSSQTVTTLIGQGKLVYMALPPDACRSMWRNAHIYATNGHDNLIGGLWVAEGITNANLYSMVGIICPFTDTFYLRYYTVGLLLVERNQNPLQRGNYLIVTNDRSLLYFSH</sequence>
<keyword evidence="3" id="KW-1185">Reference proteome</keyword>
<evidence type="ECO:0000259" key="1">
    <source>
        <dbReference type="Pfam" id="PF25324"/>
    </source>
</evidence>
<proteinExistence type="predicted"/>
<dbReference type="Proteomes" id="UP000244722">
    <property type="component" value="Unassembled WGS sequence"/>
</dbReference>
<dbReference type="Pfam" id="PF25324">
    <property type="entry name" value="DUF7881"/>
    <property type="match status" value="1"/>
</dbReference>
<evidence type="ECO:0000313" key="2">
    <source>
        <dbReference type="EMBL" id="PUU72848.1"/>
    </source>
</evidence>
<dbReference type="AlphaFoldDB" id="A0A2T6ZBH2"/>
<reference evidence="2 3" key="1">
    <citation type="submission" date="2017-04" db="EMBL/GenBank/DDBJ databases">
        <title>Draft genome sequence of Tuber borchii Vittad., a whitish edible truffle.</title>
        <authorList>
            <consortium name="DOE Joint Genome Institute"/>
            <person name="Murat C."/>
            <person name="Kuo A."/>
            <person name="Barry K.W."/>
            <person name="Clum A."/>
            <person name="Dockter R.B."/>
            <person name="Fauchery L."/>
            <person name="Iotti M."/>
            <person name="Kohler A."/>
            <person name="Labutti K."/>
            <person name="Lindquist E.A."/>
            <person name="Lipzen A."/>
            <person name="Ohm R.A."/>
            <person name="Wang M."/>
            <person name="Grigoriev I.V."/>
            <person name="Zambonelli A."/>
            <person name="Martin F.M."/>
        </authorList>
    </citation>
    <scope>NUCLEOTIDE SEQUENCE [LARGE SCALE GENOMIC DNA]</scope>
    <source>
        <strain evidence="2 3">Tbo3840</strain>
    </source>
</reference>
<comment type="caution">
    <text evidence="2">The sequence shown here is derived from an EMBL/GenBank/DDBJ whole genome shotgun (WGS) entry which is preliminary data.</text>
</comment>
<dbReference type="InterPro" id="IPR057203">
    <property type="entry name" value="DUF7881"/>
</dbReference>
<dbReference type="EMBL" id="NESQ01000455">
    <property type="protein sequence ID" value="PUU72848.1"/>
    <property type="molecule type" value="Genomic_DNA"/>
</dbReference>
<accession>A0A2T6ZBH2</accession>
<protein>
    <recommendedName>
        <fullName evidence="1">DUF7881 domain-containing protein</fullName>
    </recommendedName>
</protein>
<feature type="domain" description="DUF7881" evidence="1">
    <location>
        <begin position="86"/>
        <end position="160"/>
    </location>
</feature>